<feature type="region of interest" description="Disordered" evidence="1">
    <location>
        <begin position="410"/>
        <end position="467"/>
    </location>
</feature>
<feature type="compositionally biased region" description="Basic residues" evidence="1">
    <location>
        <begin position="549"/>
        <end position="562"/>
    </location>
</feature>
<evidence type="ECO:0000313" key="3">
    <source>
        <dbReference type="Proteomes" id="UP000736335"/>
    </source>
</evidence>
<gene>
    <name evidence="2" type="ORF">BJ322DRAFT_999454</name>
</gene>
<dbReference type="OrthoDB" id="2534923at2759"/>
<feature type="region of interest" description="Disordered" evidence="1">
    <location>
        <begin position="26"/>
        <end position="54"/>
    </location>
</feature>
<feature type="compositionally biased region" description="Polar residues" evidence="1">
    <location>
        <begin position="437"/>
        <end position="458"/>
    </location>
</feature>
<feature type="compositionally biased region" description="Polar residues" evidence="1">
    <location>
        <begin position="38"/>
        <end position="54"/>
    </location>
</feature>
<keyword evidence="3" id="KW-1185">Reference proteome</keyword>
<comment type="caution">
    <text evidence="2">The sequence shown here is derived from an EMBL/GenBank/DDBJ whole genome shotgun (WGS) entry which is preliminary data.</text>
</comment>
<feature type="region of interest" description="Disordered" evidence="1">
    <location>
        <begin position="529"/>
        <end position="571"/>
    </location>
</feature>
<feature type="compositionally biased region" description="Polar residues" evidence="1">
    <location>
        <begin position="416"/>
        <end position="426"/>
    </location>
</feature>
<evidence type="ECO:0000313" key="2">
    <source>
        <dbReference type="EMBL" id="KAF9791118.1"/>
    </source>
</evidence>
<organism evidence="2 3">
    <name type="scientific">Thelephora terrestris</name>
    <dbReference type="NCBI Taxonomy" id="56493"/>
    <lineage>
        <taxon>Eukaryota</taxon>
        <taxon>Fungi</taxon>
        <taxon>Dikarya</taxon>
        <taxon>Basidiomycota</taxon>
        <taxon>Agaricomycotina</taxon>
        <taxon>Agaricomycetes</taxon>
        <taxon>Thelephorales</taxon>
        <taxon>Thelephoraceae</taxon>
        <taxon>Thelephora</taxon>
    </lineage>
</organism>
<protein>
    <submittedName>
        <fullName evidence="2">Uncharacterized protein</fullName>
    </submittedName>
</protein>
<proteinExistence type="predicted"/>
<feature type="region of interest" description="Disordered" evidence="1">
    <location>
        <begin position="183"/>
        <end position="220"/>
    </location>
</feature>
<reference evidence="2" key="1">
    <citation type="journal article" date="2020" name="Nat. Commun.">
        <title>Large-scale genome sequencing of mycorrhizal fungi provides insights into the early evolution of symbiotic traits.</title>
        <authorList>
            <person name="Miyauchi S."/>
            <person name="Kiss E."/>
            <person name="Kuo A."/>
            <person name="Drula E."/>
            <person name="Kohler A."/>
            <person name="Sanchez-Garcia M."/>
            <person name="Morin E."/>
            <person name="Andreopoulos B."/>
            <person name="Barry K.W."/>
            <person name="Bonito G."/>
            <person name="Buee M."/>
            <person name="Carver A."/>
            <person name="Chen C."/>
            <person name="Cichocki N."/>
            <person name="Clum A."/>
            <person name="Culley D."/>
            <person name="Crous P.W."/>
            <person name="Fauchery L."/>
            <person name="Girlanda M."/>
            <person name="Hayes R.D."/>
            <person name="Keri Z."/>
            <person name="LaButti K."/>
            <person name="Lipzen A."/>
            <person name="Lombard V."/>
            <person name="Magnuson J."/>
            <person name="Maillard F."/>
            <person name="Murat C."/>
            <person name="Nolan M."/>
            <person name="Ohm R.A."/>
            <person name="Pangilinan J."/>
            <person name="Pereira M.F."/>
            <person name="Perotto S."/>
            <person name="Peter M."/>
            <person name="Pfister S."/>
            <person name="Riley R."/>
            <person name="Sitrit Y."/>
            <person name="Stielow J.B."/>
            <person name="Szollosi G."/>
            <person name="Zifcakova L."/>
            <person name="Stursova M."/>
            <person name="Spatafora J.W."/>
            <person name="Tedersoo L."/>
            <person name="Vaario L.M."/>
            <person name="Yamada A."/>
            <person name="Yan M."/>
            <person name="Wang P."/>
            <person name="Xu J."/>
            <person name="Bruns T."/>
            <person name="Baldrian P."/>
            <person name="Vilgalys R."/>
            <person name="Dunand C."/>
            <person name="Henrissat B."/>
            <person name="Grigoriev I.V."/>
            <person name="Hibbett D."/>
            <person name="Nagy L.G."/>
            <person name="Martin F.M."/>
        </authorList>
    </citation>
    <scope>NUCLEOTIDE SEQUENCE</scope>
    <source>
        <strain evidence="2">UH-Tt-Lm1</strain>
    </source>
</reference>
<feature type="region of interest" description="Disordered" evidence="1">
    <location>
        <begin position="347"/>
        <end position="371"/>
    </location>
</feature>
<evidence type="ECO:0000256" key="1">
    <source>
        <dbReference type="SAM" id="MobiDB-lite"/>
    </source>
</evidence>
<sequence length="708" mass="77968">MIIPQNATPYYPTGATPLLPAIRTPLLFQSPIPPPPDNNGSTPAAPSVTGKQNPQTFFRAPAHKHAHHLHSIPPREKSTRTLIIDHLLWVHSRTRFSQARAELGMTDRTGGSSSVNYVHRERPESFEEEDEAASDGECVSVLRHRSGWSTDSEDARLAVKDPQLAKALRTRSESVEKVVASMLHQPPEVRPLHPDEAADSPGSPEPKKQAPVGTNSHPHTLPNGVRLRAALATLINDFFARESHPPSRQALNTYLPHGIVPLLPICSLIAEIPSSISHANHFSRQHRHPTTPSAHALALFAAGVDPSTSPAPRCPRHLYTACTICIPPRGGQASRRPVVTSFPAGHPNTVTGWQDGSGIGSGLSSGPKKDDTLLRRRYHGSTNLVELIRRFLNLSALVAMELGLEADEKGSVGAPQWNSSETQNQPSSPPKGKGRAMSTSSFDPRTPSPAQQQNNSSPGGPESVSGDGEKIHMQLYALRPSAEWYGLCAGLLTRAVLEGYVCGGWKGLGALETLMKVGLGLRPDVLNIPTEDSPSPLEEGDNEGSAQQYHHHQQLHSQHHHHDNPYEEFDPDDFPTIIESAKVLFPSLRQRATSINSLAVEQQQIAKEAPEQEYEYDMEERLTRFYDVQPRCPDLLTHLEDISWQYPTEPLERAMLRFFEAISKWRGKPELENVSLSSYSLLQYTLLPHRSVFPSPPHIGLHDRLSVD</sequence>
<reference evidence="2" key="2">
    <citation type="submission" date="2020-11" db="EMBL/GenBank/DDBJ databases">
        <authorList>
            <consortium name="DOE Joint Genome Institute"/>
            <person name="Kuo A."/>
            <person name="Miyauchi S."/>
            <person name="Kiss E."/>
            <person name="Drula E."/>
            <person name="Kohler A."/>
            <person name="Sanchez-Garcia M."/>
            <person name="Andreopoulos B."/>
            <person name="Barry K.W."/>
            <person name="Bonito G."/>
            <person name="Buee M."/>
            <person name="Carver A."/>
            <person name="Chen C."/>
            <person name="Cichocki N."/>
            <person name="Clum A."/>
            <person name="Culley D."/>
            <person name="Crous P.W."/>
            <person name="Fauchery L."/>
            <person name="Girlanda M."/>
            <person name="Hayes R."/>
            <person name="Keri Z."/>
            <person name="Labutti K."/>
            <person name="Lipzen A."/>
            <person name="Lombard V."/>
            <person name="Magnuson J."/>
            <person name="Maillard F."/>
            <person name="Morin E."/>
            <person name="Murat C."/>
            <person name="Nolan M."/>
            <person name="Ohm R."/>
            <person name="Pangilinan J."/>
            <person name="Pereira M."/>
            <person name="Perotto S."/>
            <person name="Peter M."/>
            <person name="Riley R."/>
            <person name="Sitrit Y."/>
            <person name="Stielow B."/>
            <person name="Szollosi G."/>
            <person name="Zifcakova L."/>
            <person name="Stursova M."/>
            <person name="Spatafora J.W."/>
            <person name="Tedersoo L."/>
            <person name="Vaario L.-M."/>
            <person name="Yamada A."/>
            <person name="Yan M."/>
            <person name="Wang P."/>
            <person name="Xu J."/>
            <person name="Bruns T."/>
            <person name="Baldrian P."/>
            <person name="Vilgalys R."/>
            <person name="Henrissat B."/>
            <person name="Grigoriev I.V."/>
            <person name="Hibbett D."/>
            <person name="Nagy L.G."/>
            <person name="Martin F.M."/>
        </authorList>
    </citation>
    <scope>NUCLEOTIDE SEQUENCE</scope>
    <source>
        <strain evidence="2">UH-Tt-Lm1</strain>
    </source>
</reference>
<accession>A0A9P6LBC6</accession>
<name>A0A9P6LBC6_9AGAM</name>
<dbReference type="AlphaFoldDB" id="A0A9P6LBC6"/>
<dbReference type="EMBL" id="WIUZ02000002">
    <property type="protein sequence ID" value="KAF9791118.1"/>
    <property type="molecule type" value="Genomic_DNA"/>
</dbReference>
<dbReference type="Proteomes" id="UP000736335">
    <property type="component" value="Unassembled WGS sequence"/>
</dbReference>